<dbReference type="PANTHER" id="PTHR23338">
    <property type="entry name" value="SMALL NUCLEAR RIBONUCLEOPROTEIN SM"/>
    <property type="match status" value="1"/>
</dbReference>
<sequence length="123" mass="13731">MSVGVPVKLLQEAIGHIVTLEMKNGHTYRGKLLESEDNMNVQVGDVTATARDGQVSKLEQIFIRGSHIRFVIVPDILKHAPMFQRFGPEAQKLRGLGMGRGKHLLKQHRGRGRGGPRGRGFRR</sequence>
<evidence type="ECO:0000256" key="8">
    <source>
        <dbReference type="ARBA" id="ARBA00023274"/>
    </source>
</evidence>
<protein>
    <recommendedName>
        <fullName evidence="9">Small nuclear ribonucleoprotein Sm D3</fullName>
        <shortName evidence="9">Sm-D3</shortName>
    </recommendedName>
    <alternativeName>
        <fullName evidence="9">snRNP core protein D3</fullName>
    </alternativeName>
</protein>
<evidence type="ECO:0000313" key="11">
    <source>
        <dbReference type="EMBL" id="KAJ1975603.1"/>
    </source>
</evidence>
<dbReference type="GO" id="GO:0005681">
    <property type="term" value="C:spliceosomal complex"/>
    <property type="evidence" value="ECO:0007669"/>
    <property type="project" value="InterPro"/>
</dbReference>
<dbReference type="SUPFAM" id="SSF50182">
    <property type="entry name" value="Sm-like ribonucleoproteins"/>
    <property type="match status" value="1"/>
</dbReference>
<evidence type="ECO:0000256" key="2">
    <source>
        <dbReference type="ARBA" id="ARBA00004514"/>
    </source>
</evidence>
<dbReference type="Gene3D" id="2.30.30.100">
    <property type="match status" value="1"/>
</dbReference>
<dbReference type="AlphaFoldDB" id="A0A9W8B0I7"/>
<dbReference type="Pfam" id="PF01423">
    <property type="entry name" value="LSM"/>
    <property type="match status" value="1"/>
</dbReference>
<keyword evidence="4" id="KW-0963">Cytoplasm</keyword>
<gene>
    <name evidence="11" type="primary">SMD3</name>
    <name evidence="11" type="ORF">H4R34_004273</name>
</gene>
<dbReference type="EMBL" id="JANBQB010000510">
    <property type="protein sequence ID" value="KAJ1975603.1"/>
    <property type="molecule type" value="Genomic_DNA"/>
</dbReference>
<keyword evidence="7 9" id="KW-0539">Nucleus</keyword>
<evidence type="ECO:0000256" key="9">
    <source>
        <dbReference type="RuleBase" id="RU365050"/>
    </source>
</evidence>
<evidence type="ECO:0000259" key="10">
    <source>
        <dbReference type="PROSITE" id="PS52002"/>
    </source>
</evidence>
<keyword evidence="12" id="KW-1185">Reference proteome</keyword>
<feature type="domain" description="Sm" evidence="10">
    <location>
        <begin position="5"/>
        <end position="77"/>
    </location>
</feature>
<keyword evidence="6 9" id="KW-0508">mRNA splicing</keyword>
<keyword evidence="8 9" id="KW-0687">Ribonucleoprotein</keyword>
<evidence type="ECO:0000313" key="12">
    <source>
        <dbReference type="Proteomes" id="UP001151582"/>
    </source>
</evidence>
<proteinExistence type="inferred from homology"/>
<dbReference type="GO" id="GO:0005829">
    <property type="term" value="C:cytosol"/>
    <property type="evidence" value="ECO:0007669"/>
    <property type="project" value="UniProtKB-SubCell"/>
</dbReference>
<reference evidence="11" key="1">
    <citation type="submission" date="2022-07" db="EMBL/GenBank/DDBJ databases">
        <title>Phylogenomic reconstructions and comparative analyses of Kickxellomycotina fungi.</title>
        <authorList>
            <person name="Reynolds N.K."/>
            <person name="Stajich J.E."/>
            <person name="Barry K."/>
            <person name="Grigoriev I.V."/>
            <person name="Crous P."/>
            <person name="Smith M.E."/>
        </authorList>
    </citation>
    <scope>NUCLEOTIDE SEQUENCE</scope>
    <source>
        <strain evidence="11">RSA 567</strain>
    </source>
</reference>
<dbReference type="InterPro" id="IPR047575">
    <property type="entry name" value="Sm"/>
</dbReference>
<organism evidence="11 12">
    <name type="scientific">Dimargaris verticillata</name>
    <dbReference type="NCBI Taxonomy" id="2761393"/>
    <lineage>
        <taxon>Eukaryota</taxon>
        <taxon>Fungi</taxon>
        <taxon>Fungi incertae sedis</taxon>
        <taxon>Zoopagomycota</taxon>
        <taxon>Kickxellomycotina</taxon>
        <taxon>Dimargaritomycetes</taxon>
        <taxon>Dimargaritales</taxon>
        <taxon>Dimargaritaceae</taxon>
        <taxon>Dimargaris</taxon>
    </lineage>
</organism>
<comment type="similarity">
    <text evidence="3 9">Belongs to the snRNP core protein family.</text>
</comment>
<dbReference type="SMART" id="SM00651">
    <property type="entry name" value="Sm"/>
    <property type="match status" value="1"/>
</dbReference>
<keyword evidence="5 9" id="KW-0507">mRNA processing</keyword>
<dbReference type="InterPro" id="IPR034099">
    <property type="entry name" value="SmD3"/>
</dbReference>
<dbReference type="InterPro" id="IPR027141">
    <property type="entry name" value="LSm4/Sm_D1/D3"/>
</dbReference>
<dbReference type="GO" id="GO:0000387">
    <property type="term" value="P:spliceosomal snRNP assembly"/>
    <property type="evidence" value="ECO:0007669"/>
    <property type="project" value="UniProtKB-UniRule"/>
</dbReference>
<comment type="subcellular location">
    <subcellularLocation>
        <location evidence="2">Cytoplasm</location>
        <location evidence="2">Cytosol</location>
    </subcellularLocation>
    <subcellularLocation>
        <location evidence="1 9">Nucleus</location>
    </subcellularLocation>
</comment>
<dbReference type="CDD" id="cd01721">
    <property type="entry name" value="Sm_D3"/>
    <property type="match status" value="1"/>
</dbReference>
<evidence type="ECO:0000256" key="4">
    <source>
        <dbReference type="ARBA" id="ARBA00022490"/>
    </source>
</evidence>
<name>A0A9W8B0I7_9FUNG</name>
<dbReference type="FunFam" id="2.30.30.100:FF:000002">
    <property type="entry name" value="Small nuclear ribonucleoprotein Sm D3"/>
    <property type="match status" value="1"/>
</dbReference>
<dbReference type="InterPro" id="IPR001163">
    <property type="entry name" value="Sm_dom_euk/arc"/>
</dbReference>
<dbReference type="PROSITE" id="PS52002">
    <property type="entry name" value="SM"/>
    <property type="match status" value="1"/>
</dbReference>
<accession>A0A9W8B0I7</accession>
<dbReference type="GO" id="GO:0003723">
    <property type="term" value="F:RNA binding"/>
    <property type="evidence" value="ECO:0007669"/>
    <property type="project" value="InterPro"/>
</dbReference>
<evidence type="ECO:0000256" key="5">
    <source>
        <dbReference type="ARBA" id="ARBA00022664"/>
    </source>
</evidence>
<evidence type="ECO:0000256" key="1">
    <source>
        <dbReference type="ARBA" id="ARBA00004123"/>
    </source>
</evidence>
<comment type="caution">
    <text evidence="11">The sequence shown here is derived from an EMBL/GenBank/DDBJ whole genome shotgun (WGS) entry which is preliminary data.</text>
</comment>
<dbReference type="Proteomes" id="UP001151582">
    <property type="component" value="Unassembled WGS sequence"/>
</dbReference>
<dbReference type="OrthoDB" id="6425924at2759"/>
<evidence type="ECO:0000256" key="7">
    <source>
        <dbReference type="ARBA" id="ARBA00023242"/>
    </source>
</evidence>
<evidence type="ECO:0000256" key="3">
    <source>
        <dbReference type="ARBA" id="ARBA00008146"/>
    </source>
</evidence>
<dbReference type="GO" id="GO:0005685">
    <property type="term" value="C:U1 snRNP"/>
    <property type="evidence" value="ECO:0007669"/>
    <property type="project" value="UniProtKB-ARBA"/>
</dbReference>
<dbReference type="InterPro" id="IPR010920">
    <property type="entry name" value="LSM_dom_sf"/>
</dbReference>
<evidence type="ECO:0000256" key="6">
    <source>
        <dbReference type="ARBA" id="ARBA00023187"/>
    </source>
</evidence>